<dbReference type="EMBL" id="CP048209">
    <property type="protein sequence ID" value="QHT61699.1"/>
    <property type="molecule type" value="Genomic_DNA"/>
</dbReference>
<evidence type="ECO:0000313" key="2">
    <source>
        <dbReference type="Proteomes" id="UP000476064"/>
    </source>
</evidence>
<dbReference type="RefSeq" id="WP_162358138.1">
    <property type="nucleotide sequence ID" value="NZ_CP048209.1"/>
</dbReference>
<proteinExistence type="predicted"/>
<gene>
    <name evidence="1" type="ORF">GXP70_18110</name>
</gene>
<protein>
    <submittedName>
        <fullName evidence="1">Uncharacterized protein</fullName>
    </submittedName>
</protein>
<organism evidence="1 2">
    <name type="scientific">Paenibacillus lycopersici</name>
    <dbReference type="NCBI Taxonomy" id="2704462"/>
    <lineage>
        <taxon>Bacteria</taxon>
        <taxon>Bacillati</taxon>
        <taxon>Bacillota</taxon>
        <taxon>Bacilli</taxon>
        <taxon>Bacillales</taxon>
        <taxon>Paenibacillaceae</taxon>
        <taxon>Paenibacillus</taxon>
    </lineage>
</organism>
<sequence length="115" mass="13508">MAQYDVHDIERRLREIDPKIIRIDFDHRRALHRIIAVDRLGDEYTAWTVPLGELDARQEREAYRINPERYNAFDELRAAEAAKQRRQDAKVTDMATDMAENLISSFSHKPSRSIA</sequence>
<dbReference type="AlphaFoldDB" id="A0A6C0G358"/>
<keyword evidence="2" id="KW-1185">Reference proteome</keyword>
<evidence type="ECO:0000313" key="1">
    <source>
        <dbReference type="EMBL" id="QHT61699.1"/>
    </source>
</evidence>
<accession>A0A6C0G358</accession>
<dbReference type="Proteomes" id="UP000476064">
    <property type="component" value="Chromosome"/>
</dbReference>
<name>A0A6C0G358_9BACL</name>
<dbReference type="KEGG" id="plyc:GXP70_18110"/>
<reference evidence="1 2" key="1">
    <citation type="submission" date="2020-01" db="EMBL/GenBank/DDBJ databases">
        <title>Paenibacillus sp. nov., isolated from tomato rhizosphere.</title>
        <authorList>
            <person name="Weon H.-Y."/>
            <person name="Lee S.A."/>
        </authorList>
    </citation>
    <scope>NUCLEOTIDE SEQUENCE [LARGE SCALE GENOMIC DNA]</scope>
    <source>
        <strain evidence="1 2">12200R-189</strain>
    </source>
</reference>